<dbReference type="Pfam" id="PF17852">
    <property type="entry name" value="Dynein_AAA_lid"/>
    <property type="match status" value="1"/>
</dbReference>
<dbReference type="PANTHER" id="PTHR45703">
    <property type="entry name" value="DYNEIN HEAVY CHAIN"/>
    <property type="match status" value="1"/>
</dbReference>
<dbReference type="InterPro" id="IPR042219">
    <property type="entry name" value="AAA_lid_11_sf"/>
</dbReference>
<dbReference type="Gene3D" id="3.40.50.300">
    <property type="entry name" value="P-loop containing nucleotide triphosphate hydrolases"/>
    <property type="match status" value="5"/>
</dbReference>
<dbReference type="SUPFAM" id="SSF52540">
    <property type="entry name" value="P-loop containing nucleoside triphosphate hydrolases"/>
    <property type="match status" value="4"/>
</dbReference>
<dbReference type="FunFam" id="3.40.50.300:FF:000071">
    <property type="entry name" value="Cytoplasmic dynein heavy chain 1"/>
    <property type="match status" value="1"/>
</dbReference>
<dbReference type="GO" id="GO:0030473">
    <property type="term" value="P:nuclear migration along microtubule"/>
    <property type="evidence" value="ECO:0007669"/>
    <property type="project" value="EnsemblFungi"/>
</dbReference>
<accession>A0A1E4RRG1</accession>
<keyword evidence="12" id="KW-0206">Cytoskeleton</keyword>
<dbReference type="InterPro" id="IPR035706">
    <property type="entry name" value="AAA_9"/>
</dbReference>
<dbReference type="Pfam" id="PF12780">
    <property type="entry name" value="AAA_8"/>
    <property type="match status" value="1"/>
</dbReference>
<comment type="similarity">
    <text evidence="2">Belongs to the dynein heavy chain family.</text>
</comment>
<dbReference type="RefSeq" id="XP_020078712.1">
    <property type="nucleotide sequence ID" value="XM_020223187.1"/>
</dbReference>
<sequence length="4160" mass="479457">MEESETVTPNAGDLTKLTNLIILIKQKGQLISKTSLIDQINIINIPMAKLLNEEEKDSNNESFEKLRFLINLGISPYFDLLTNNSNNESSFNITKKKFNELSLSLQHLQQKIQIPDLIISTHPKIVQLLNSDKINEEEEEEESLIHDTVFLNELTNIVNNWIKQIQSITNLNHNPLDGDSILEEIQFWKSMELALLSINQQILSSEVKNSIKFLNESKRFHITLSFQNDIGLNDKLNETKIYNSLLKDLPIDDLIHISNNLNDSSNLIKFESVIINIFNHLKKLKNLNSFPIIRSIELIELVLNDLTKNFYKILSNYSLMTIDFNQFSKIYNNSILKIFNLIDSNIKFMINLIRELLRKRQEKFIIVKINQDSFNELRDKIQYLMNFRLKHENLLTTLSNLLPSNIDFSNKIIDTYNKVIIPINPLDLSNHGKLIWNQNENTYLECFNNLENLIIDKLNSIFNNCNNFNDFISIFNKFKKFNTINNSNNLLSLISDELKLKILSIVNKEFEKLVELNLKKQNQIISFFNSKEFNDPIISKIIWNLSLTNKLNNYLIYLKLLLGSNWNKYSLGNKLDLGISSLIDNLNPDKIFNKWLDDLMSLSSKNNYKFNFSGPIIKIDDQNNESLDLIVNFDSNLINLSNQLNHLSSFGFKIPVNLLIQFKKINRLHPFIVTLIEHIEILKTTSDIELEQTNYGKKFGFLLDYQKQIILLHLKEVLSIDWIHISQAYDLQNISNDSKENDSIDIKNEDIIEIKSLNNLTIFQDEIYKLYSQSNKILRFYQFLYNDKLPNLLTCDFNQFEINKVIDSIQSKIIKLSYENFNDFEKFIQIINGDIQNVLIEKCQQKLNSFNEALISSDSSDVLPKGNHSILFQNQSFILSPPLEDTKQAWYSEFNKFFDIIENQSRIQIDGKIEKFKITSNSSITVDILRNLKIIDELMNNSLSYFEKWLVLENLWDLDLNTDDEFNKLFGNVVEPITINDWLQVFNKIINLRSLFDRPENFFTINNYLQIDFAKVQSRTVMKFDNFQNTLLNKFALSFQIDLINFNNDLLNARNLLEPTLNIQMMTPKLITVLENHFHYKTSINSIQEKISSFNKGQTLLQKRKFKVPQDWIFVEQLENNFSIVKTLLERKDKIIEANNEIIVSKVKSEAIKMNEEIKKLIGDWFNKKPISGNLNPSNAITNLIAFEDKVGHLDKSKTSVLKISSNLKIPIEIEEDLFDIVDEIEDLKSVWSSINTLWEDLERVKSSKWSEVQPRILRRQLDDVLMNSRSLPTKVRQYAAFDEIQNLIKSYLKNFSFINDLKSDAMKKHHWKQLLDLVGFEDLIVESLKVGDVFNLNFQLNETIIKSILVQANNEQTIEDNLLLIKKEWSTITFEMFNYENKCRLIKNWDKLFDQCDSDLNTLASMKNSPYYSNFEQKIISLEDQLNRLFILLDTWIDVQRQWVYLDGVFGNKNNDMKNLLPVESTRFTNITYEFFGILKKANKYNLVLDVLLISDIQPVMDKFLESLVKVRKSLTDYLEKQRELFPRFYFVGNEDLLEIIGSAIDINRINKHFKKMFSGINSVDYQNESSTIVAINSEQEEKLQLSTPVSLIKYPRLNEWLRELELEIKFTLSKSVKDCLKDFTECFKNDQFDGLRECIKLYSTQVLTLTLQIFFTSTTEKAISDNSLTKTVEAYGRLINVMSTLISSNSFENKERKKLECLVIEMLHERDILSSLHSTSTQEELQSIWNVQQLFYYNTDSTDLVTNLKIKQAGAEFTYGYEYLGIPDKLAYTPLIDKCFLAMTQALDQRLGGSPFGPAGTGKTESVKALGNNLGKMVLVFCCDEAFDFQSMGRIFLGLCKVGCWGCFDEFNRLDSRILSAVSSQIENIELGLSGKSEQIEISGKSLTVNPETGIFVTMNPGYVGRYELPENLKKLFRNFSMEKADSEIIADVLLTSQGFVNSRKLASIVVPFFIGIEENTSKQSHYDFGLRTLKSTLNKCGLIMRSLPSNTSDSLLFESKLVLQSIRETIAPKLIKEDEVVLLDLIDEFFPNVSYDNLDHTNLMTELDTIAKRDGLTVTENWANKCLQLSQMQSNHHGLMLVGSAGSGKSVIYKLVLEALSKLDGTDYLTFVIDCKVISKDEIYGYLDVVTRDWTDGLFTSILRRIKSNLRGELSKRIWIVFDGDIDPEWAENLNSVLDDNKLLTLPNGERLELPPNIRLLFEVNSLKYTTLATISRCGMIWFDSSLVSTNALFQKFTHELSTVAIDLNEEHLNDISNTEIIDIQESLAADILNITSSNLFSRVAAEAENLNHIMPFTIHRVIGAFCTLLKVYCRRFVTYRAVNKTIPIDGSEKYIKMAIILSFIWSFAGGSSLSDREEFGRSISLFEEFNGIDELPDKDCAFIDYDISLPECQWVSWSRIVGVKDLEPQHITNPNTVVPTLDTVRHESLIYSVLNEHKTLLLCGPPGSGKTMTLLEALRKSPNLDVLPLNFSKDTTPKSMMTSLEQYCHYKKTNSGVVLTPKVNGKWVVVFCDEINLPGVDKYGTQRVISLLRQMVENGGFWKVKDKQWVTLSNVQFVGACNSPNDPGRHPLSDRLLRHVSLIMVDYPGKNSLRQIYQSFTLAVLKCAPDLRTYSSSVTDAMIEIYQKTKDKLTSELQDHYIYSPRELTRWTRGILEALRAVEYQSLDDLIRLWYHEGLRLFYDRLVKDDERDWTKTIFKQTIEQFFPNIDVDNVTREPVLYSNWLTSKYEPVDEVELRSFVSERLRVFSDEEIDVNLVLYGDLLDHSLRIDRVLRQPQGHMILVGPCTSGKTTLAKFVAWINGLKIIQLNVSRKYTLEDFDATLRSILLRCANGEKVCFLIDESSILETSFIERMNTLLANAEIPGLFEGDDYNHLMNLCTEQSHSQGLLLDSNEELYEWFTKQISENLHVVFTISDMQNSNKPQVISSPALFNRCVLSWMGDWSNNSLFEIGSRLIEPVPLDLSSYSIPESYDSDIFSDITGFRDVIVEVVIYFHRVVIDYESTLNHFKTPSQFMALIKNFIEIFTNKQYELEENQRHISIGLDKLRETVIQVNELKHHLSKKKEYLALKDQEAKTMLNKMLTDQNEAERKQEFSVATQEELSKQEVEIEMRRSEVMKDLELAEPAVIEAQRGVQNIKKQHLTEIRSMSNPPAAVKMTMEAVCILIGYEVSSWRDVQLIVRRDDFIANIVSFDNLLQLTPDVRRYMDKVYLSREGFNFETVNRASKACGPLLQWVQAQMAYSSILESVGPLRDEVIALEAQTKNTKAQLIAVDEMIHELEDSIEKYKDSYSGLIREAENIKLEMSSVEKKVNRSMKLIDNLTSERYRWKSSIDKFGIERERLIGNSLLAAAFLVYAGTFDQKGRELLISEWKLKLTNANIPFDNSLSVSGYLANGGEILRWQNSGLTNDTLNFENFTIMKSTKIPLIIDPSSLIVNVITESNLPKKTTVTSFLNESFVKQLENSLRFGGIILIKDAEYYDPILDPVLRHEVHRNGGRMVVKLGDQEIDFSENFKLILFTKDSLIALSSFVAARTSVVNFTVTSGSLEDQILNTTLQFIRPDIQEKRNQLVSSKGEYKVRLYNLEEELLASLSDTSGNILDNDYVVETLERLKAEATEIDYKISESDEIMATVDEVRNKYDDVAKHSVKIFNVLKSLTSFNKFYAFSLDTYTSIFTSVLKSRVKNLEIEEFIKELYKETFSVVIPSLCYSDKISFSLGLLLSFQRLEIGQQFANTLLTICKAIINKNYDKDIKKILMESIASFDKGSMFESEEEIESVFVQNPENETLNVLKPLIQSLRKCNTERKDAFMDAFIELCSFLFTGSVPFSSKYELKDWVKENWKPILLASPEGYDATFKVEQLAKELNEKLVIVSMGSKEGVEIANKEIDQAMKKNNWVLIQNIQMSTSWLNFLEKKIENVSIESGFRIFMTCNLLSNNIPIGLINSSKVLTFENQPGLKNVVSETFKSIPNELMKIEVSEFRHVCFLLVWYHSVIQERLRYSPISFTQQYDINDSDFTAGLTVIKKLFEPLISKGRTNVDPNTIPWHELQYLIGEITYGGKINVKSDFDYFVNLSKALFKVESFENDFNLIDNELSNKHNIKLKCPEGISTEAYTTWIFKLPNKTPLSWIGLEEEVDVLVRESEGQNVASKAIEFI</sequence>
<comment type="subcellular location">
    <subcellularLocation>
        <location evidence="1">Cytoplasm</location>
        <location evidence="1">Cytoskeleton</location>
    </subcellularLocation>
</comment>
<dbReference type="Pfam" id="PF12781">
    <property type="entry name" value="AAA_9"/>
    <property type="match status" value="1"/>
</dbReference>
<dbReference type="Pfam" id="PF03028">
    <property type="entry name" value="Dynein_heavy"/>
    <property type="match status" value="1"/>
</dbReference>
<organism evidence="16 17">
    <name type="scientific">Hyphopichia burtonii NRRL Y-1933</name>
    <dbReference type="NCBI Taxonomy" id="984485"/>
    <lineage>
        <taxon>Eukaryota</taxon>
        <taxon>Fungi</taxon>
        <taxon>Dikarya</taxon>
        <taxon>Ascomycota</taxon>
        <taxon>Saccharomycotina</taxon>
        <taxon>Pichiomycetes</taxon>
        <taxon>Debaryomycetaceae</taxon>
        <taxon>Hyphopichia</taxon>
    </lineage>
</organism>
<dbReference type="InterPro" id="IPR024743">
    <property type="entry name" value="Dynein_HC_stalk"/>
</dbReference>
<dbReference type="Gene3D" id="1.10.472.130">
    <property type="match status" value="1"/>
</dbReference>
<dbReference type="GO" id="GO:0005524">
    <property type="term" value="F:ATP binding"/>
    <property type="evidence" value="ECO:0007669"/>
    <property type="project" value="UniProtKB-KW"/>
</dbReference>
<evidence type="ECO:0000256" key="14">
    <source>
        <dbReference type="SAM" id="Coils"/>
    </source>
</evidence>
<dbReference type="Gene3D" id="1.20.920.20">
    <property type="match status" value="1"/>
</dbReference>
<dbReference type="GO" id="GO:0005816">
    <property type="term" value="C:spindle pole body"/>
    <property type="evidence" value="ECO:0007669"/>
    <property type="project" value="EnsemblFungi"/>
</dbReference>
<keyword evidence="11" id="KW-0505">Motor protein</keyword>
<dbReference type="InterPro" id="IPR041466">
    <property type="entry name" value="Dynein_AAA5_ext"/>
</dbReference>
<gene>
    <name evidence="16" type="ORF">HYPBUDRAFT_236246</name>
</gene>
<dbReference type="FunFam" id="1.20.140.100:FF:000002">
    <property type="entry name" value="Cytoplasmic dynein heavy chain 1"/>
    <property type="match status" value="1"/>
</dbReference>
<dbReference type="InterPro" id="IPR026983">
    <property type="entry name" value="DHC"/>
</dbReference>
<feature type="domain" description="AAA+ ATPase" evidence="15">
    <location>
        <begin position="1794"/>
        <end position="1942"/>
    </location>
</feature>
<dbReference type="EMBL" id="KV454538">
    <property type="protein sequence ID" value="ODV69645.1"/>
    <property type="molecule type" value="Genomic_DNA"/>
</dbReference>
<dbReference type="InterPro" id="IPR003593">
    <property type="entry name" value="AAA+_ATPase"/>
</dbReference>
<evidence type="ECO:0000256" key="8">
    <source>
        <dbReference type="ARBA" id="ARBA00022840"/>
    </source>
</evidence>
<dbReference type="InterPro" id="IPR035699">
    <property type="entry name" value="AAA_6"/>
</dbReference>
<comment type="subunit">
    <text evidence="3">Consists of at least two heavy chains and a number of intermediate and light chains.</text>
</comment>
<evidence type="ECO:0000256" key="1">
    <source>
        <dbReference type="ARBA" id="ARBA00004245"/>
    </source>
</evidence>
<dbReference type="Pfam" id="PF12774">
    <property type="entry name" value="AAA_6"/>
    <property type="match status" value="1"/>
</dbReference>
<dbReference type="Gene3D" id="1.20.58.1120">
    <property type="match status" value="1"/>
</dbReference>
<dbReference type="Gene3D" id="1.10.8.710">
    <property type="match status" value="1"/>
</dbReference>
<evidence type="ECO:0000256" key="2">
    <source>
        <dbReference type="ARBA" id="ARBA00008887"/>
    </source>
</evidence>
<dbReference type="CDD" id="cd00009">
    <property type="entry name" value="AAA"/>
    <property type="match status" value="1"/>
</dbReference>
<keyword evidence="7" id="KW-0547">Nucleotide-binding</keyword>
<dbReference type="OrthoDB" id="447173at2759"/>
<evidence type="ECO:0000256" key="12">
    <source>
        <dbReference type="ARBA" id="ARBA00023212"/>
    </source>
</evidence>
<dbReference type="GO" id="GO:0045505">
    <property type="term" value="F:dynein intermediate chain binding"/>
    <property type="evidence" value="ECO:0007669"/>
    <property type="project" value="InterPro"/>
</dbReference>
<feature type="coiled-coil region" evidence="14">
    <location>
        <begin position="3282"/>
        <end position="3330"/>
    </location>
</feature>
<dbReference type="InterPro" id="IPR013602">
    <property type="entry name" value="Dynein_heavy_linker"/>
</dbReference>
<evidence type="ECO:0000256" key="13">
    <source>
        <dbReference type="ARBA" id="ARBA00033439"/>
    </source>
</evidence>
<dbReference type="GO" id="GO:0000235">
    <property type="term" value="C:astral microtubule"/>
    <property type="evidence" value="ECO:0007669"/>
    <property type="project" value="EnsemblFungi"/>
</dbReference>
<dbReference type="GO" id="GO:0008569">
    <property type="term" value="F:minus-end-directed microtubule motor activity"/>
    <property type="evidence" value="ECO:0007669"/>
    <property type="project" value="EnsemblFungi"/>
</dbReference>
<evidence type="ECO:0000256" key="3">
    <source>
        <dbReference type="ARBA" id="ARBA00011655"/>
    </source>
</evidence>
<dbReference type="PANTHER" id="PTHR45703:SF36">
    <property type="entry name" value="DYNEIN HEAVY CHAIN, CYTOPLASMIC"/>
    <property type="match status" value="1"/>
</dbReference>
<evidence type="ECO:0000256" key="11">
    <source>
        <dbReference type="ARBA" id="ARBA00023175"/>
    </source>
</evidence>
<dbReference type="Pfam" id="PF22597">
    <property type="entry name" value="DYN_lid"/>
    <property type="match status" value="1"/>
</dbReference>
<protein>
    <recommendedName>
        <fullName evidence="4">Dynein heavy chain, cytoplasmic</fullName>
    </recommendedName>
    <alternativeName>
        <fullName evidence="13">Dynein heavy chain, cytosolic</fullName>
    </alternativeName>
</protein>
<dbReference type="Gene3D" id="1.20.920.30">
    <property type="match status" value="1"/>
</dbReference>
<dbReference type="GeneID" id="30997736"/>
<dbReference type="FunFam" id="1.20.920.20:FF:000002">
    <property type="entry name" value="Cytoplasmic dynein 1 heavy chain"/>
    <property type="match status" value="1"/>
</dbReference>
<evidence type="ECO:0000256" key="7">
    <source>
        <dbReference type="ARBA" id="ARBA00022741"/>
    </source>
</evidence>
<evidence type="ECO:0000256" key="9">
    <source>
        <dbReference type="ARBA" id="ARBA00023017"/>
    </source>
</evidence>
<dbReference type="FunFam" id="3.20.180.20:FF:000002">
    <property type="entry name" value="Cytoplasmic dynein heavy chain 1"/>
    <property type="match status" value="1"/>
</dbReference>
<dbReference type="InterPro" id="IPR042222">
    <property type="entry name" value="Dynein_2_N"/>
</dbReference>
<evidence type="ECO:0000256" key="10">
    <source>
        <dbReference type="ARBA" id="ARBA00023054"/>
    </source>
</evidence>
<dbReference type="Gene3D" id="3.20.180.20">
    <property type="entry name" value="Dynein heavy chain, N-terminal domain 2"/>
    <property type="match status" value="1"/>
</dbReference>
<proteinExistence type="inferred from homology"/>
<dbReference type="FunFam" id="3.40.50.300:FF:002357">
    <property type="entry name" value="Glutathione S-transferase class-mu 26 kDa isozyme"/>
    <property type="match status" value="1"/>
</dbReference>
<dbReference type="Gene3D" id="1.20.140.100">
    <property type="entry name" value="Dynein heavy chain, N-terminal domain 2"/>
    <property type="match status" value="1"/>
</dbReference>
<dbReference type="Pfam" id="PF08385">
    <property type="entry name" value="DHC_N1"/>
    <property type="match status" value="1"/>
</dbReference>
<dbReference type="Gene3D" id="1.10.8.1220">
    <property type="match status" value="1"/>
</dbReference>
<dbReference type="InterPro" id="IPR027417">
    <property type="entry name" value="P-loop_NTPase"/>
</dbReference>
<dbReference type="InterPro" id="IPR054354">
    <property type="entry name" value="DYNC2H1-like_lid"/>
</dbReference>
<keyword evidence="6" id="KW-0493">Microtubule</keyword>
<keyword evidence="9" id="KW-0243">Dynein</keyword>
<dbReference type="Pfam" id="PF12775">
    <property type="entry name" value="AAA_7"/>
    <property type="match status" value="1"/>
</dbReference>
<dbReference type="SMART" id="SM00382">
    <property type="entry name" value="AAA"/>
    <property type="match status" value="3"/>
</dbReference>
<dbReference type="Gene3D" id="6.10.140.1060">
    <property type="match status" value="1"/>
</dbReference>
<evidence type="ECO:0000313" key="16">
    <source>
        <dbReference type="EMBL" id="ODV69645.1"/>
    </source>
</evidence>
<dbReference type="Gene3D" id="1.10.287.2620">
    <property type="match status" value="1"/>
</dbReference>
<dbReference type="InterPro" id="IPR042228">
    <property type="entry name" value="Dynein_linker_3"/>
</dbReference>
<keyword evidence="17" id="KW-1185">Reference proteome</keyword>
<dbReference type="Proteomes" id="UP000095085">
    <property type="component" value="Unassembled WGS sequence"/>
</dbReference>
<evidence type="ECO:0000313" key="17">
    <source>
        <dbReference type="Proteomes" id="UP000095085"/>
    </source>
</evidence>
<evidence type="ECO:0000259" key="15">
    <source>
        <dbReference type="SMART" id="SM00382"/>
    </source>
</evidence>
<dbReference type="InterPro" id="IPR004273">
    <property type="entry name" value="Dynein_heavy_D6_P-loop"/>
</dbReference>
<dbReference type="STRING" id="984485.A0A1E4RRG1"/>
<keyword evidence="8" id="KW-0067">ATP-binding</keyword>
<dbReference type="InterPro" id="IPR043157">
    <property type="entry name" value="Dynein_AAA1S"/>
</dbReference>
<evidence type="ECO:0000256" key="5">
    <source>
        <dbReference type="ARBA" id="ARBA00022490"/>
    </source>
</evidence>
<feature type="domain" description="AAA+ ATPase" evidence="15">
    <location>
        <begin position="2782"/>
        <end position="2947"/>
    </location>
</feature>
<dbReference type="GO" id="GO:0000132">
    <property type="term" value="P:establishment of mitotic spindle orientation"/>
    <property type="evidence" value="ECO:0007669"/>
    <property type="project" value="EnsemblFungi"/>
</dbReference>
<dbReference type="Pfam" id="PF12777">
    <property type="entry name" value="MT"/>
    <property type="match status" value="1"/>
</dbReference>
<dbReference type="Gene3D" id="1.10.8.720">
    <property type="entry name" value="Region D6 of dynein motor"/>
    <property type="match status" value="1"/>
</dbReference>
<dbReference type="GO" id="GO:0005868">
    <property type="term" value="C:cytoplasmic dynein complex"/>
    <property type="evidence" value="ECO:0007669"/>
    <property type="project" value="EnsemblFungi"/>
</dbReference>
<evidence type="ECO:0000256" key="4">
    <source>
        <dbReference type="ARBA" id="ARBA00022197"/>
    </source>
</evidence>
<reference evidence="17" key="1">
    <citation type="submission" date="2016-05" db="EMBL/GenBank/DDBJ databases">
        <title>Comparative genomics of biotechnologically important yeasts.</title>
        <authorList>
            <consortium name="DOE Joint Genome Institute"/>
            <person name="Riley R."/>
            <person name="Haridas S."/>
            <person name="Wolfe K.H."/>
            <person name="Lopes M.R."/>
            <person name="Hittinger C.T."/>
            <person name="Goker M."/>
            <person name="Salamov A."/>
            <person name="Wisecaver J."/>
            <person name="Long T.M."/>
            <person name="Aerts A.L."/>
            <person name="Barry K."/>
            <person name="Choi C."/>
            <person name="Clum A."/>
            <person name="Coughlan A.Y."/>
            <person name="Deshpande S."/>
            <person name="Douglass A.P."/>
            <person name="Hanson S.J."/>
            <person name="Klenk H.-P."/>
            <person name="Labutti K."/>
            <person name="Lapidus A."/>
            <person name="Lindquist E."/>
            <person name="Lipzen A."/>
            <person name="Meier-Kolthoff J.P."/>
            <person name="Ohm R.A."/>
            <person name="Otillar R.P."/>
            <person name="Pangilinan J."/>
            <person name="Peng Y."/>
            <person name="Rokas A."/>
            <person name="Rosa C.A."/>
            <person name="Scheuner C."/>
            <person name="Sibirny A.A."/>
            <person name="Slot J.C."/>
            <person name="Stielow J.B."/>
            <person name="Sun H."/>
            <person name="Kurtzman C.P."/>
            <person name="Blackwell M."/>
            <person name="Grigoriev I.V."/>
            <person name="Jeffries T.W."/>
        </authorList>
    </citation>
    <scope>NUCLEOTIDE SEQUENCE [LARGE SCALE GENOMIC DNA]</scope>
    <source>
        <strain evidence="17">NRRL Y-1933</strain>
    </source>
</reference>
<name>A0A1E4RRG1_9ASCO</name>
<dbReference type="GO" id="GO:0005938">
    <property type="term" value="C:cell cortex"/>
    <property type="evidence" value="ECO:0007669"/>
    <property type="project" value="EnsemblFungi"/>
</dbReference>
<dbReference type="InterPro" id="IPR013594">
    <property type="entry name" value="Dynein_heavy_tail"/>
</dbReference>
<feature type="domain" description="AAA+ ATPase" evidence="15">
    <location>
        <begin position="2440"/>
        <end position="2595"/>
    </location>
</feature>
<dbReference type="Pfam" id="PF18198">
    <property type="entry name" value="AAA_lid_11"/>
    <property type="match status" value="1"/>
</dbReference>
<dbReference type="GO" id="GO:0000070">
    <property type="term" value="P:mitotic sister chromatid segregation"/>
    <property type="evidence" value="ECO:0007669"/>
    <property type="project" value="EnsemblFungi"/>
</dbReference>
<keyword evidence="5" id="KW-0963">Cytoplasm</keyword>
<dbReference type="Pfam" id="PF08393">
    <property type="entry name" value="DHC_N2"/>
    <property type="match status" value="1"/>
</dbReference>
<evidence type="ECO:0000256" key="6">
    <source>
        <dbReference type="ARBA" id="ARBA00022701"/>
    </source>
</evidence>
<dbReference type="InterPro" id="IPR041658">
    <property type="entry name" value="AAA_lid_11"/>
</dbReference>
<dbReference type="InterPro" id="IPR024317">
    <property type="entry name" value="Dynein_heavy_chain_D4_dom"/>
</dbReference>
<dbReference type="GO" id="GO:0051959">
    <property type="term" value="F:dynein light intermediate chain binding"/>
    <property type="evidence" value="ECO:0007669"/>
    <property type="project" value="InterPro"/>
</dbReference>
<keyword evidence="10 14" id="KW-0175">Coiled coil</keyword>